<proteinExistence type="evidence at transcript level"/>
<keyword evidence="1" id="KW-0732">Signal</keyword>
<dbReference type="AlphaFoldDB" id="A0A0C9S3A9"/>
<organism evidence="2">
    <name type="scientific">Amblyomma americanum</name>
    <name type="common">Lone star tick</name>
    <dbReference type="NCBI Taxonomy" id="6943"/>
    <lineage>
        <taxon>Eukaryota</taxon>
        <taxon>Metazoa</taxon>
        <taxon>Ecdysozoa</taxon>
        <taxon>Arthropoda</taxon>
        <taxon>Chelicerata</taxon>
        <taxon>Arachnida</taxon>
        <taxon>Acari</taxon>
        <taxon>Parasitiformes</taxon>
        <taxon>Ixodida</taxon>
        <taxon>Ixodoidea</taxon>
        <taxon>Ixodidae</taxon>
        <taxon>Amblyomminae</taxon>
        <taxon>Amblyomma</taxon>
    </lineage>
</organism>
<evidence type="ECO:0000256" key="1">
    <source>
        <dbReference type="SAM" id="SignalP"/>
    </source>
</evidence>
<accession>A0A0C9S3A9</accession>
<name>A0A0C9S3A9_AMBAM</name>
<evidence type="ECO:0000313" key="2">
    <source>
        <dbReference type="EMBL" id="JAG91539.1"/>
    </source>
</evidence>
<dbReference type="EMBL" id="GBZX01001201">
    <property type="protein sequence ID" value="JAG91539.1"/>
    <property type="molecule type" value="mRNA"/>
</dbReference>
<protein>
    <submittedName>
        <fullName evidence="2">Putative secreted protein</fullName>
    </submittedName>
</protein>
<feature type="chain" id="PRO_5002203213" evidence="1">
    <location>
        <begin position="18"/>
        <end position="81"/>
    </location>
</feature>
<sequence length="81" mass="9282">MRTMVLLLLVGVAVTFANEIWSPEYSEHSQCIARCRPDECPSGCKTDCLCYRRFDHPNNHGYCLDPSKPIPEHFRRLGANN</sequence>
<feature type="signal peptide" evidence="1">
    <location>
        <begin position="1"/>
        <end position="17"/>
    </location>
</feature>
<reference evidence="2" key="1">
    <citation type="journal article" date="2015" name="PLoS ONE">
        <title>An Insight into the Sialome of the Lone Star Tick, Amblyomma americanum, with a Glimpse on Its Time Dependent Gene Expression.</title>
        <authorList>
            <person name="Karim S."/>
            <person name="Ribeiro J.M."/>
        </authorList>
    </citation>
    <scope>NUCLEOTIDE SEQUENCE</scope>
    <source>
        <tissue evidence="2">Salivary gland</tissue>
    </source>
</reference>